<dbReference type="AlphaFoldDB" id="A0A381SR84"/>
<dbReference type="PANTHER" id="PTHR11799">
    <property type="entry name" value="PARAOXONASE"/>
    <property type="match status" value="1"/>
</dbReference>
<reference evidence="1" key="1">
    <citation type="submission" date="2018-05" db="EMBL/GenBank/DDBJ databases">
        <authorList>
            <person name="Lanie J.A."/>
            <person name="Ng W.-L."/>
            <person name="Kazmierczak K.M."/>
            <person name="Andrzejewski T.M."/>
            <person name="Davidsen T.M."/>
            <person name="Wayne K.J."/>
            <person name="Tettelin H."/>
            <person name="Glass J.I."/>
            <person name="Rusch D."/>
            <person name="Podicherti R."/>
            <person name="Tsui H.-C.T."/>
            <person name="Winkler M.E."/>
        </authorList>
    </citation>
    <scope>NUCLEOTIDE SEQUENCE</scope>
</reference>
<gene>
    <name evidence="1" type="ORF">METZ01_LOCUS59399</name>
</gene>
<dbReference type="InterPro" id="IPR011042">
    <property type="entry name" value="6-blade_b-propeller_TolB-like"/>
</dbReference>
<proteinExistence type="predicted"/>
<accession>A0A381SR84</accession>
<dbReference type="SUPFAM" id="SSF63829">
    <property type="entry name" value="Calcium-dependent phosphotriesterase"/>
    <property type="match status" value="1"/>
</dbReference>
<sequence length="339" mass="35799">MNSRMLATLLAALASVHGSATPTEAQSCEPDGDIQFVCGPISPEDLALVPDSAWVIVASWEDDGYLSAADSRNGATTRLFPTAASQDRHDTATYGDCPGMTTDGFRAHGISLRPGNDGTHTLYVVRHGARESVEIFEIDARGTTPGLTWTGCAVAPNGLGLNAVVALPDGGFAATSPRTSDIWEWHTGDGWTQVPGSEDIGPNGIEVSPDGQWFLVAGYASQSVIRLSRGQTPVQIDRVGVGFNIDNVHWAPDGTLLAAGHSAPTRGRVGECIARRTCEGIVSHVARVDTETMTARSIFRYPTNSALILGTTAIEVNKELWVGQVAGGTRIARVPLPTQ</sequence>
<protein>
    <recommendedName>
        <fullName evidence="2">SMP-30/Gluconolactonase/LRE-like region domain-containing protein</fullName>
    </recommendedName>
</protein>
<evidence type="ECO:0000313" key="1">
    <source>
        <dbReference type="EMBL" id="SVA06545.1"/>
    </source>
</evidence>
<dbReference type="Gene3D" id="2.120.10.30">
    <property type="entry name" value="TolB, C-terminal domain"/>
    <property type="match status" value="1"/>
</dbReference>
<dbReference type="InterPro" id="IPR051288">
    <property type="entry name" value="Serum_paraoxonase/arylesterase"/>
</dbReference>
<organism evidence="1">
    <name type="scientific">marine metagenome</name>
    <dbReference type="NCBI Taxonomy" id="408172"/>
    <lineage>
        <taxon>unclassified sequences</taxon>
        <taxon>metagenomes</taxon>
        <taxon>ecological metagenomes</taxon>
    </lineage>
</organism>
<name>A0A381SR84_9ZZZZ</name>
<dbReference type="PANTHER" id="PTHR11799:SF12">
    <property type="entry name" value="PARAOXONASE-RELATED"/>
    <property type="match status" value="1"/>
</dbReference>
<evidence type="ECO:0008006" key="2">
    <source>
        <dbReference type="Google" id="ProtNLM"/>
    </source>
</evidence>
<dbReference type="EMBL" id="UINC01003464">
    <property type="protein sequence ID" value="SVA06545.1"/>
    <property type="molecule type" value="Genomic_DNA"/>
</dbReference>